<protein>
    <submittedName>
        <fullName evidence="1">ESAT-6 like protein ESXC</fullName>
    </submittedName>
</protein>
<dbReference type="HOGENOM" id="CLU_183730_0_0_11"/>
<dbReference type="Pfam" id="PF06013">
    <property type="entry name" value="WXG100"/>
    <property type="match status" value="1"/>
</dbReference>
<reference evidence="2 3" key="3">
    <citation type="submission" date="2016-01" db="EMBL/GenBank/DDBJ databases">
        <title>The new phylogeny of the genus Mycobacterium.</title>
        <authorList>
            <person name="Tarcisio F."/>
            <person name="Conor M."/>
            <person name="Antonella G."/>
            <person name="Elisabetta G."/>
            <person name="Giulia F.S."/>
            <person name="Sara T."/>
            <person name="Anna F."/>
            <person name="Clotilde B."/>
            <person name="Roberto B."/>
            <person name="Veronica D.S."/>
            <person name="Fabio R."/>
            <person name="Monica P."/>
            <person name="Olivier J."/>
            <person name="Enrico T."/>
            <person name="Nicola S."/>
        </authorList>
    </citation>
    <scope>NUCLEOTIDE SEQUENCE [LARGE SCALE GENOMIC DNA]</scope>
    <source>
        <strain evidence="2 3">DSM 44626</strain>
    </source>
</reference>
<proteinExistence type="predicted"/>
<dbReference type="OrthoDB" id="4762157at2"/>
<keyword evidence="3" id="KW-1185">Reference proteome</keyword>
<gene>
    <name evidence="1" type="primary">esxC</name>
    <name evidence="2" type="ORF">AWC29_28820</name>
    <name evidence="1" type="ORF">BN973_00384</name>
</gene>
<dbReference type="EMBL" id="LQPY01000042">
    <property type="protein sequence ID" value="ORW98998.1"/>
    <property type="molecule type" value="Genomic_DNA"/>
</dbReference>
<dbReference type="SUPFAM" id="SSF140453">
    <property type="entry name" value="EsxAB dimer-like"/>
    <property type="match status" value="1"/>
</dbReference>
<name>A0A024JQY8_9MYCO</name>
<dbReference type="InterPro" id="IPR010310">
    <property type="entry name" value="T7SS_ESAT-6-like"/>
</dbReference>
<evidence type="ECO:0000313" key="2">
    <source>
        <dbReference type="EMBL" id="ORW98998.1"/>
    </source>
</evidence>
<accession>A0A024JQY8</accession>
<organism evidence="1">
    <name type="scientific">Mycobacterium triplex</name>
    <dbReference type="NCBI Taxonomy" id="47839"/>
    <lineage>
        <taxon>Bacteria</taxon>
        <taxon>Bacillati</taxon>
        <taxon>Actinomycetota</taxon>
        <taxon>Actinomycetes</taxon>
        <taxon>Mycobacteriales</taxon>
        <taxon>Mycobacteriaceae</taxon>
        <taxon>Mycobacterium</taxon>
        <taxon>Mycobacterium simiae complex</taxon>
    </lineage>
</organism>
<dbReference type="RefSeq" id="WP_036465539.1">
    <property type="nucleotide sequence ID" value="NZ_HG964446.1"/>
</dbReference>
<dbReference type="InterPro" id="IPR036689">
    <property type="entry name" value="ESAT-6-like_sf"/>
</dbReference>
<dbReference type="eggNOG" id="ENOG50329MM">
    <property type="taxonomic scope" value="Bacteria"/>
</dbReference>
<reference evidence="1" key="1">
    <citation type="journal article" date="2014" name="Genome Announc.">
        <title>Draft Genome Sequence of Mycobacterium triplex DSM 44626.</title>
        <authorList>
            <person name="Sassi M."/>
            <person name="Croce O."/>
            <person name="Robert C."/>
            <person name="Raoult D."/>
            <person name="Drancourt M."/>
        </authorList>
    </citation>
    <scope>NUCLEOTIDE SEQUENCE [LARGE SCALE GENOMIC DNA]</scope>
    <source>
        <strain evidence="1">DSM 44626</strain>
    </source>
</reference>
<evidence type="ECO:0000313" key="3">
    <source>
        <dbReference type="Proteomes" id="UP000193710"/>
    </source>
</evidence>
<dbReference type="EMBL" id="HG964446">
    <property type="protein sequence ID" value="CDO86046.1"/>
    <property type="molecule type" value="Genomic_DNA"/>
</dbReference>
<dbReference type="AlphaFoldDB" id="A0A024JQY8"/>
<dbReference type="STRING" id="47839.BN973_00384"/>
<sequence length="96" mass="10542">MSDHIVYNHAAVSGLSGDIATQAAQLMEIKDDVYHITQSLAEFFQGQGATAFFDAQQQMLHGFDDMIQTVSLHGHTVNTVHENAINTDQATQAFFT</sequence>
<reference evidence="1" key="2">
    <citation type="submission" date="2014-04" db="EMBL/GenBank/DDBJ databases">
        <authorList>
            <person name="Xu Y.W."/>
            <person name="Yang Q."/>
        </authorList>
    </citation>
    <scope>NUCLEOTIDE SEQUENCE</scope>
    <source>
        <strain evidence="1">DSM 44626</strain>
    </source>
</reference>
<dbReference type="Gene3D" id="1.10.287.1060">
    <property type="entry name" value="ESAT-6-like"/>
    <property type="match status" value="1"/>
</dbReference>
<dbReference type="Proteomes" id="UP000193710">
    <property type="component" value="Unassembled WGS sequence"/>
</dbReference>
<dbReference type="Proteomes" id="UP000028880">
    <property type="component" value="Unassembled WGS sequence"/>
</dbReference>
<evidence type="ECO:0000313" key="1">
    <source>
        <dbReference type="EMBL" id="CDO86046.1"/>
    </source>
</evidence>